<evidence type="ECO:0000313" key="1">
    <source>
        <dbReference type="EMBL" id="RLV72809.1"/>
    </source>
</evidence>
<dbReference type="AlphaFoldDB" id="A0A0A0NLB4"/>
<protein>
    <submittedName>
        <fullName evidence="1">Uncharacterized protein</fullName>
    </submittedName>
</protein>
<dbReference type="EMBL" id="QYCY01000004">
    <property type="protein sequence ID" value="RLV72809.1"/>
    <property type="molecule type" value="Genomic_DNA"/>
</dbReference>
<dbReference type="KEGG" id="src:M271_44945"/>
<dbReference type="HOGENOM" id="CLU_3085347_0_0_11"/>
<reference evidence="1 2" key="1">
    <citation type="journal article" date="2018" name="J. Biol. Chem.">
        <title>Discovery of the actinoplanic acid pathway in Streptomyces rapamycinicus reveals a genetically conserved synergism with rapamycin.</title>
        <authorList>
            <person name="Mrak P."/>
            <person name="Krastel P."/>
            <person name="Pivk Lukancic P."/>
            <person name="Tao J."/>
            <person name="Pistorius D."/>
            <person name="Moore C.M."/>
        </authorList>
    </citation>
    <scope>NUCLEOTIDE SEQUENCE [LARGE SCALE GENOMIC DNA]</scope>
    <source>
        <strain evidence="1 2">NRRL 5491</strain>
    </source>
</reference>
<dbReference type="STRING" id="1343740.M271_44945"/>
<organism evidence="1 2">
    <name type="scientific">Streptomyces rapamycinicus (strain ATCC 29253 / DSM 41530 / NRRL 5491 / AYB-994)</name>
    <name type="common">Streptomyces hygroscopicus (strain ATCC 29253)</name>
    <dbReference type="NCBI Taxonomy" id="1343740"/>
    <lineage>
        <taxon>Bacteria</taxon>
        <taxon>Bacillati</taxon>
        <taxon>Actinomycetota</taxon>
        <taxon>Actinomycetes</taxon>
        <taxon>Kitasatosporales</taxon>
        <taxon>Streptomycetaceae</taxon>
        <taxon>Streptomyces</taxon>
        <taxon>Streptomyces violaceusniger group</taxon>
    </lineage>
</organism>
<proteinExistence type="predicted"/>
<name>A0A0A0NLB4_STRRN</name>
<evidence type="ECO:0000313" key="2">
    <source>
        <dbReference type="Proteomes" id="UP000281594"/>
    </source>
</evidence>
<dbReference type="Proteomes" id="UP000281594">
    <property type="component" value="Unassembled WGS sequence"/>
</dbReference>
<sequence>MTSGAADGRRAEALAAAEQAVALYEELGAAGPGKYIAETEAARKLRDSLRPG</sequence>
<accession>A0A0A0NLB4</accession>
<comment type="caution">
    <text evidence="1">The sequence shown here is derived from an EMBL/GenBank/DDBJ whole genome shotgun (WGS) entry which is preliminary data.</text>
</comment>
<gene>
    <name evidence="1" type="ORF">D3C57_149820</name>
</gene>